<protein>
    <submittedName>
        <fullName evidence="2">Uncharacterized protein</fullName>
    </submittedName>
</protein>
<evidence type="ECO:0000313" key="2">
    <source>
        <dbReference type="EMBL" id="GMT13241.1"/>
    </source>
</evidence>
<feature type="non-terminal residue" evidence="2">
    <location>
        <position position="1"/>
    </location>
</feature>
<proteinExistence type="predicted"/>
<evidence type="ECO:0000313" key="3">
    <source>
        <dbReference type="Proteomes" id="UP001432322"/>
    </source>
</evidence>
<sequence length="155" mass="17505">LTRLKFEPAAPERRPSNAPSDTLPHGQIKYMGGLLPIFHKGVTDTVKICDPDTIKPPLPRDNFHVLPVKDPSRMVMDCSNHKKERGVAYDYRLLIQQKEEPSTEALLLVCETTSRTFKAKTNEPLNDTVIDQSDFAAYCAVEIDQSNLHPWKCDS</sequence>
<dbReference type="AlphaFoldDB" id="A0AAV5V1P2"/>
<feature type="compositionally biased region" description="Basic and acidic residues" evidence="1">
    <location>
        <begin position="1"/>
        <end position="15"/>
    </location>
</feature>
<comment type="caution">
    <text evidence="2">The sequence shown here is derived from an EMBL/GenBank/DDBJ whole genome shotgun (WGS) entry which is preliminary data.</text>
</comment>
<feature type="region of interest" description="Disordered" evidence="1">
    <location>
        <begin position="1"/>
        <end position="25"/>
    </location>
</feature>
<organism evidence="2 3">
    <name type="scientific">Pristionchus fissidentatus</name>
    <dbReference type="NCBI Taxonomy" id="1538716"/>
    <lineage>
        <taxon>Eukaryota</taxon>
        <taxon>Metazoa</taxon>
        <taxon>Ecdysozoa</taxon>
        <taxon>Nematoda</taxon>
        <taxon>Chromadorea</taxon>
        <taxon>Rhabditida</taxon>
        <taxon>Rhabditina</taxon>
        <taxon>Diplogasteromorpha</taxon>
        <taxon>Diplogasteroidea</taxon>
        <taxon>Neodiplogasteridae</taxon>
        <taxon>Pristionchus</taxon>
    </lineage>
</organism>
<gene>
    <name evidence="2" type="ORF">PFISCL1PPCAC_4538</name>
</gene>
<dbReference type="EMBL" id="BTSY01000002">
    <property type="protein sequence ID" value="GMT13241.1"/>
    <property type="molecule type" value="Genomic_DNA"/>
</dbReference>
<evidence type="ECO:0000256" key="1">
    <source>
        <dbReference type="SAM" id="MobiDB-lite"/>
    </source>
</evidence>
<reference evidence="2" key="1">
    <citation type="submission" date="2023-10" db="EMBL/GenBank/DDBJ databases">
        <title>Genome assembly of Pristionchus species.</title>
        <authorList>
            <person name="Yoshida K."/>
            <person name="Sommer R.J."/>
        </authorList>
    </citation>
    <scope>NUCLEOTIDE SEQUENCE</scope>
    <source>
        <strain evidence="2">RS5133</strain>
    </source>
</reference>
<dbReference type="Proteomes" id="UP001432322">
    <property type="component" value="Unassembled WGS sequence"/>
</dbReference>
<name>A0AAV5V1P2_9BILA</name>
<accession>A0AAV5V1P2</accession>
<keyword evidence="3" id="KW-1185">Reference proteome</keyword>